<gene>
    <name evidence="2" type="ORF">FWK35_00006764</name>
</gene>
<accession>A0A6G0ZF66</accession>
<name>A0A6G0ZF66_APHCR</name>
<dbReference type="Proteomes" id="UP000478052">
    <property type="component" value="Unassembled WGS sequence"/>
</dbReference>
<dbReference type="EMBL" id="VUJU01000603">
    <property type="protein sequence ID" value="KAF0769397.1"/>
    <property type="molecule type" value="Genomic_DNA"/>
</dbReference>
<keyword evidence="3" id="KW-1185">Reference proteome</keyword>
<evidence type="ECO:0000313" key="2">
    <source>
        <dbReference type="EMBL" id="KAF0769397.1"/>
    </source>
</evidence>
<comment type="caution">
    <text evidence="2">The sequence shown here is derived from an EMBL/GenBank/DDBJ whole genome shotgun (WGS) entry which is preliminary data.</text>
</comment>
<feature type="region of interest" description="Disordered" evidence="1">
    <location>
        <begin position="38"/>
        <end position="59"/>
    </location>
</feature>
<evidence type="ECO:0000313" key="3">
    <source>
        <dbReference type="Proteomes" id="UP000478052"/>
    </source>
</evidence>
<proteinExistence type="predicted"/>
<sequence>MTRSMFNIIPLIPSAFLNINMLVKPSFDTVRNGRQYKVQTPQRPVGTLSTATTAYDDTT</sequence>
<organism evidence="2 3">
    <name type="scientific">Aphis craccivora</name>
    <name type="common">Cowpea aphid</name>
    <dbReference type="NCBI Taxonomy" id="307492"/>
    <lineage>
        <taxon>Eukaryota</taxon>
        <taxon>Metazoa</taxon>
        <taxon>Ecdysozoa</taxon>
        <taxon>Arthropoda</taxon>
        <taxon>Hexapoda</taxon>
        <taxon>Insecta</taxon>
        <taxon>Pterygota</taxon>
        <taxon>Neoptera</taxon>
        <taxon>Paraneoptera</taxon>
        <taxon>Hemiptera</taxon>
        <taxon>Sternorrhyncha</taxon>
        <taxon>Aphidomorpha</taxon>
        <taxon>Aphidoidea</taxon>
        <taxon>Aphididae</taxon>
        <taxon>Aphidini</taxon>
        <taxon>Aphis</taxon>
        <taxon>Aphis</taxon>
    </lineage>
</organism>
<dbReference type="AlphaFoldDB" id="A0A6G0ZF66"/>
<evidence type="ECO:0000256" key="1">
    <source>
        <dbReference type="SAM" id="MobiDB-lite"/>
    </source>
</evidence>
<reference evidence="2 3" key="1">
    <citation type="submission" date="2019-08" db="EMBL/GenBank/DDBJ databases">
        <title>Whole genome of Aphis craccivora.</title>
        <authorList>
            <person name="Voronova N.V."/>
            <person name="Shulinski R.S."/>
            <person name="Bandarenka Y.V."/>
            <person name="Zhorov D.G."/>
            <person name="Warner D."/>
        </authorList>
    </citation>
    <scope>NUCLEOTIDE SEQUENCE [LARGE SCALE GENOMIC DNA]</scope>
    <source>
        <strain evidence="2">180601</strain>
        <tissue evidence="2">Whole Body</tissue>
    </source>
</reference>
<protein>
    <submittedName>
        <fullName evidence="2">Uncharacterized protein</fullName>
    </submittedName>
</protein>